<protein>
    <recommendedName>
        <fullName evidence="3">Peptidase A2 domain-containing protein</fullName>
    </recommendedName>
</protein>
<organism evidence="1 2">
    <name type="scientific">Erysiphe neolycopersici</name>
    <dbReference type="NCBI Taxonomy" id="212602"/>
    <lineage>
        <taxon>Eukaryota</taxon>
        <taxon>Fungi</taxon>
        <taxon>Dikarya</taxon>
        <taxon>Ascomycota</taxon>
        <taxon>Pezizomycotina</taxon>
        <taxon>Leotiomycetes</taxon>
        <taxon>Erysiphales</taxon>
        <taxon>Erysiphaceae</taxon>
        <taxon>Erysiphe</taxon>
    </lineage>
</organism>
<comment type="caution">
    <text evidence="1">The sequence shown here is derived from an EMBL/GenBank/DDBJ whole genome shotgun (WGS) entry which is preliminary data.</text>
</comment>
<evidence type="ECO:0008006" key="3">
    <source>
        <dbReference type="Google" id="ProtNLM"/>
    </source>
</evidence>
<reference evidence="1 2" key="1">
    <citation type="journal article" date="2018" name="BMC Genomics">
        <title>Comparative genome analyses reveal sequence features reflecting distinct modes of host-adaptation between dicot and monocot powdery mildew.</title>
        <authorList>
            <person name="Wu Y."/>
            <person name="Ma X."/>
            <person name="Pan Z."/>
            <person name="Kale S.D."/>
            <person name="Song Y."/>
            <person name="King H."/>
            <person name="Zhang Q."/>
            <person name="Presley C."/>
            <person name="Deng X."/>
            <person name="Wei C.I."/>
            <person name="Xiao S."/>
        </authorList>
    </citation>
    <scope>NUCLEOTIDE SEQUENCE [LARGE SCALE GENOMIC DNA]</scope>
    <source>
        <strain evidence="1">UMSG2</strain>
    </source>
</reference>
<dbReference type="Gene3D" id="2.40.70.10">
    <property type="entry name" value="Acid Proteases"/>
    <property type="match status" value="1"/>
</dbReference>
<dbReference type="STRING" id="212602.A0A420HTA1"/>
<proteinExistence type="predicted"/>
<keyword evidence="2" id="KW-1185">Reference proteome</keyword>
<accession>A0A420HTA1</accession>
<name>A0A420HTA1_9PEZI</name>
<dbReference type="OrthoDB" id="5423428at2759"/>
<dbReference type="InterPro" id="IPR021109">
    <property type="entry name" value="Peptidase_aspartic_dom_sf"/>
</dbReference>
<dbReference type="EMBL" id="MCFK01004914">
    <property type="protein sequence ID" value="RKF60637.1"/>
    <property type="molecule type" value="Genomic_DNA"/>
</dbReference>
<sequence>MVSIASPQNEQISVCLDTGCTMSLIDRKLLLQHNPTAIINRTKTDKKVRGLGDSTYDASDLTEIDFYIKSKDNIIAHFQREIHIVENLQANALIGIGIDIASAEGWIIDLDTEKLTMPKCYGISIDISTQCRNKIQPIQIFAKTKSLIQPHGRALIALSTCKGEQLKLPDRDIIFEPLALNALTTFSCLVTKGCNEIIVQIGIQQYIKFHLIEGYSDMWAERKLVTRSYIERKSTISFEC</sequence>
<gene>
    <name evidence="1" type="ORF">OnM2_049054</name>
</gene>
<dbReference type="Proteomes" id="UP000286134">
    <property type="component" value="Unassembled WGS sequence"/>
</dbReference>
<evidence type="ECO:0000313" key="2">
    <source>
        <dbReference type="Proteomes" id="UP000286134"/>
    </source>
</evidence>
<dbReference type="AlphaFoldDB" id="A0A420HTA1"/>
<evidence type="ECO:0000313" key="1">
    <source>
        <dbReference type="EMBL" id="RKF60637.1"/>
    </source>
</evidence>